<evidence type="ECO:0000256" key="1">
    <source>
        <dbReference type="SAM" id="MobiDB-lite"/>
    </source>
</evidence>
<comment type="caution">
    <text evidence="3">The sequence shown here is derived from an EMBL/GenBank/DDBJ whole genome shotgun (WGS) entry which is preliminary data.</text>
</comment>
<protein>
    <recommendedName>
        <fullName evidence="5">Ring-like domain-containing protein</fullName>
    </recommendedName>
</protein>
<sequence length="426" mass="46513">MLEYFTYKKYQKKKAEKEEKVSKGKEVEGASRPSAGAPKVDPSKGGSPSDTFVVAPTASSSAQDAVPTPLLTDDDEHFLERLTSADYDEDEDGPAPPLPPRVATPELTWDSDSESFIKPSSKSVPLEKEKDEPESSKAAGKKPNRFSSFFTRSTKKHDQDLIPQPTESHNLAVPLPEDEKEREKNDLTRVLDDLNLSAWNNTAFSLSAESTELVRRFTLILKDLVNGVPTAVNDLTSLLDDPDGKLAKNYEKLPKSMKKLVTQLPQKLSTTLAPELLAVAAEAQGLANPDSKDKGGLKGAAKRLLLPKNLADMVTKPGAIVGMLRGIMNALKMRWPAFIGTNVIWSVALFLLLFVLWYCHKRGRETRLEKEKSEAGESVEAGDRVEELPDDPALPGPSSSTNPVIVEPTGGKTKVAPLPKGKHVNK</sequence>
<keyword evidence="4" id="KW-1185">Reference proteome</keyword>
<evidence type="ECO:0000256" key="2">
    <source>
        <dbReference type="SAM" id="Phobius"/>
    </source>
</evidence>
<dbReference type="OrthoDB" id="5398191at2759"/>
<dbReference type="STRING" id="177199.A0A420Y2Q2"/>
<evidence type="ECO:0008006" key="5">
    <source>
        <dbReference type="Google" id="ProtNLM"/>
    </source>
</evidence>
<feature type="compositionally biased region" description="Basic and acidic residues" evidence="1">
    <location>
        <begin position="14"/>
        <end position="29"/>
    </location>
</feature>
<keyword evidence="2" id="KW-1133">Transmembrane helix</keyword>
<name>A0A420Y2Q2_9PEZI</name>
<dbReference type="AlphaFoldDB" id="A0A420Y2Q2"/>
<reference evidence="3 4" key="1">
    <citation type="submission" date="2018-08" db="EMBL/GenBank/DDBJ databases">
        <title>Draft genome of the lignicolous fungus Coniochaeta pulveracea.</title>
        <authorList>
            <person name="Borstlap C.J."/>
            <person name="De Witt R.N."/>
            <person name="Botha A."/>
            <person name="Volschenk H."/>
        </authorList>
    </citation>
    <scope>NUCLEOTIDE SEQUENCE [LARGE SCALE GENOMIC DNA]</scope>
    <source>
        <strain evidence="3 4">CAB683</strain>
    </source>
</reference>
<proteinExistence type="predicted"/>
<keyword evidence="2" id="KW-0472">Membrane</keyword>
<organism evidence="3 4">
    <name type="scientific">Coniochaeta pulveracea</name>
    <dbReference type="NCBI Taxonomy" id="177199"/>
    <lineage>
        <taxon>Eukaryota</taxon>
        <taxon>Fungi</taxon>
        <taxon>Dikarya</taxon>
        <taxon>Ascomycota</taxon>
        <taxon>Pezizomycotina</taxon>
        <taxon>Sordariomycetes</taxon>
        <taxon>Sordariomycetidae</taxon>
        <taxon>Coniochaetales</taxon>
        <taxon>Coniochaetaceae</taxon>
        <taxon>Coniochaeta</taxon>
    </lineage>
</organism>
<dbReference type="EMBL" id="QVQW01000060">
    <property type="protein sequence ID" value="RKU42154.1"/>
    <property type="molecule type" value="Genomic_DNA"/>
</dbReference>
<evidence type="ECO:0000313" key="3">
    <source>
        <dbReference type="EMBL" id="RKU42154.1"/>
    </source>
</evidence>
<feature type="region of interest" description="Disordered" evidence="1">
    <location>
        <begin position="367"/>
        <end position="426"/>
    </location>
</feature>
<feature type="compositionally biased region" description="Basic and acidic residues" evidence="1">
    <location>
        <begin position="125"/>
        <end position="135"/>
    </location>
</feature>
<feature type="region of interest" description="Disordered" evidence="1">
    <location>
        <begin position="14"/>
        <end position="171"/>
    </location>
</feature>
<gene>
    <name evidence="3" type="ORF">DL546_000422</name>
</gene>
<dbReference type="Proteomes" id="UP000275385">
    <property type="component" value="Unassembled WGS sequence"/>
</dbReference>
<keyword evidence="2" id="KW-0812">Transmembrane</keyword>
<feature type="compositionally biased region" description="Basic and acidic residues" evidence="1">
    <location>
        <begin position="367"/>
        <end position="387"/>
    </location>
</feature>
<evidence type="ECO:0000313" key="4">
    <source>
        <dbReference type="Proteomes" id="UP000275385"/>
    </source>
</evidence>
<feature type="transmembrane region" description="Helical" evidence="2">
    <location>
        <begin position="335"/>
        <end position="359"/>
    </location>
</feature>
<accession>A0A420Y2Q2</accession>